<reference evidence="2 3" key="2">
    <citation type="submission" date="2023-10" db="EMBL/GenBank/DDBJ databases">
        <authorList>
            <person name="Han X.F."/>
        </authorList>
    </citation>
    <scope>NUCLEOTIDE SEQUENCE [LARGE SCALE GENOMIC DNA]</scope>
    <source>
        <strain evidence="2 3">KCTC 39840</strain>
    </source>
</reference>
<sequence>MTPAAQLDLLVMGGTRFMGRAVVEAALVRGHRVTVVHRGSHAADFSAPVAEVLGDRSDPATLAALAARADAFDAVVDLSAYSEEQTRALARTLPGVPRFVHVSTGAVYAPQPTFPWREDGPEGPAPLWGAYAAEKLACERALRSLRAGDGRVTWALRLPYVLGPRNYAPREEFVLNRLLDGAELLLPGGGAALIQFVHVAQVGAVAVALAERPAAPGFVPLNVATRELVSLAGFVELCASVAGVAARTRAVGGGPTGDGSAVFDAANCVFPFPNDSYVLDLARLESLGLTVPELSVRAMIADAHAALLADPARRVWSRTSAEEGVS</sequence>
<accession>A0ABU4HSS7</accession>
<gene>
    <name evidence="2" type="ORF">R7226_17985</name>
</gene>
<organism evidence="2 3">
    <name type="scientific">Conexibacter stalactiti</name>
    <dbReference type="NCBI Taxonomy" id="1940611"/>
    <lineage>
        <taxon>Bacteria</taxon>
        <taxon>Bacillati</taxon>
        <taxon>Actinomycetota</taxon>
        <taxon>Thermoleophilia</taxon>
        <taxon>Solirubrobacterales</taxon>
        <taxon>Conexibacteraceae</taxon>
        <taxon>Conexibacter</taxon>
    </lineage>
</organism>
<dbReference type="RefSeq" id="WP_318598626.1">
    <property type="nucleotide sequence ID" value="NZ_JAWSTH010000050.1"/>
</dbReference>
<evidence type="ECO:0000313" key="3">
    <source>
        <dbReference type="Proteomes" id="UP001284601"/>
    </source>
</evidence>
<feature type="domain" description="NAD-dependent epimerase/dehydratase" evidence="1">
    <location>
        <begin position="10"/>
        <end position="215"/>
    </location>
</feature>
<dbReference type="EMBL" id="JAWSTH010000050">
    <property type="protein sequence ID" value="MDW5596244.1"/>
    <property type="molecule type" value="Genomic_DNA"/>
</dbReference>
<dbReference type="PANTHER" id="PTHR43245:SF13">
    <property type="entry name" value="UDP-D-APIOSE_UDP-D-XYLOSE SYNTHASE 2"/>
    <property type="match status" value="1"/>
</dbReference>
<dbReference type="Proteomes" id="UP001284601">
    <property type="component" value="Unassembled WGS sequence"/>
</dbReference>
<dbReference type="Gene3D" id="3.40.50.720">
    <property type="entry name" value="NAD(P)-binding Rossmann-like Domain"/>
    <property type="match status" value="1"/>
</dbReference>
<evidence type="ECO:0000313" key="2">
    <source>
        <dbReference type="EMBL" id="MDW5596244.1"/>
    </source>
</evidence>
<name>A0ABU4HSS7_9ACTN</name>
<protein>
    <submittedName>
        <fullName evidence="2">NAD-dependent epimerase/dehydratase family protein</fullName>
    </submittedName>
</protein>
<keyword evidence="3" id="KW-1185">Reference proteome</keyword>
<reference evidence="3" key="1">
    <citation type="submission" date="2023-07" db="EMBL/GenBank/DDBJ databases">
        <title>Conexibacter stalactiti sp. nov., isolated from stalactites in a lava cave and emended description of the genus Conexibacter.</title>
        <authorList>
            <person name="Lee S.D."/>
        </authorList>
    </citation>
    <scope>NUCLEOTIDE SEQUENCE [LARGE SCALE GENOMIC DNA]</scope>
    <source>
        <strain evidence="3">KCTC 39840</strain>
    </source>
</reference>
<dbReference type="InterPro" id="IPR036291">
    <property type="entry name" value="NAD(P)-bd_dom_sf"/>
</dbReference>
<dbReference type="InterPro" id="IPR050177">
    <property type="entry name" value="Lipid_A_modif_metabolic_enz"/>
</dbReference>
<dbReference type="SUPFAM" id="SSF51735">
    <property type="entry name" value="NAD(P)-binding Rossmann-fold domains"/>
    <property type="match status" value="1"/>
</dbReference>
<proteinExistence type="predicted"/>
<evidence type="ECO:0000259" key="1">
    <source>
        <dbReference type="Pfam" id="PF01370"/>
    </source>
</evidence>
<dbReference type="PANTHER" id="PTHR43245">
    <property type="entry name" value="BIFUNCTIONAL POLYMYXIN RESISTANCE PROTEIN ARNA"/>
    <property type="match status" value="1"/>
</dbReference>
<dbReference type="InterPro" id="IPR001509">
    <property type="entry name" value="Epimerase_deHydtase"/>
</dbReference>
<comment type="caution">
    <text evidence="2">The sequence shown here is derived from an EMBL/GenBank/DDBJ whole genome shotgun (WGS) entry which is preliminary data.</text>
</comment>
<dbReference type="Pfam" id="PF01370">
    <property type="entry name" value="Epimerase"/>
    <property type="match status" value="1"/>
</dbReference>